<dbReference type="InterPro" id="IPR029045">
    <property type="entry name" value="ClpP/crotonase-like_dom_sf"/>
</dbReference>
<dbReference type="PANTHER" id="PTHR43802">
    <property type="entry name" value="ENOYL-COA HYDRATASE"/>
    <property type="match status" value="1"/>
</dbReference>
<evidence type="ECO:0000256" key="1">
    <source>
        <dbReference type="ARBA" id="ARBA00005254"/>
    </source>
</evidence>
<dbReference type="SUPFAM" id="SSF52096">
    <property type="entry name" value="ClpP/crotonase"/>
    <property type="match status" value="1"/>
</dbReference>
<name>A0ABP6S248_9PSEU</name>
<dbReference type="Pfam" id="PF00378">
    <property type="entry name" value="ECH_1"/>
    <property type="match status" value="1"/>
</dbReference>
<dbReference type="CDD" id="cd06558">
    <property type="entry name" value="crotonase-like"/>
    <property type="match status" value="1"/>
</dbReference>
<reference evidence="3" key="1">
    <citation type="journal article" date="2019" name="Int. J. Syst. Evol. Microbiol.">
        <title>The Global Catalogue of Microorganisms (GCM) 10K type strain sequencing project: providing services to taxonomists for standard genome sequencing and annotation.</title>
        <authorList>
            <consortium name="The Broad Institute Genomics Platform"/>
            <consortium name="The Broad Institute Genome Sequencing Center for Infectious Disease"/>
            <person name="Wu L."/>
            <person name="Ma J."/>
        </authorList>
    </citation>
    <scope>NUCLEOTIDE SEQUENCE [LARGE SCALE GENOMIC DNA]</scope>
    <source>
        <strain evidence="3">JCM 9687</strain>
    </source>
</reference>
<organism evidence="2 3">
    <name type="scientific">Saccharopolyspora gregorii</name>
    <dbReference type="NCBI Taxonomy" id="33914"/>
    <lineage>
        <taxon>Bacteria</taxon>
        <taxon>Bacillati</taxon>
        <taxon>Actinomycetota</taxon>
        <taxon>Actinomycetes</taxon>
        <taxon>Pseudonocardiales</taxon>
        <taxon>Pseudonocardiaceae</taxon>
        <taxon>Saccharopolyspora</taxon>
    </lineage>
</organism>
<dbReference type="Gene3D" id="3.90.226.10">
    <property type="entry name" value="2-enoyl-CoA Hydratase, Chain A, domain 1"/>
    <property type="match status" value="1"/>
</dbReference>
<keyword evidence="3" id="KW-1185">Reference proteome</keyword>
<comment type="similarity">
    <text evidence="1">Belongs to the enoyl-CoA hydratase/isomerase family.</text>
</comment>
<dbReference type="EMBL" id="BAAAYK010000038">
    <property type="protein sequence ID" value="GAA3365925.1"/>
    <property type="molecule type" value="Genomic_DNA"/>
</dbReference>
<dbReference type="Proteomes" id="UP001500483">
    <property type="component" value="Unassembled WGS sequence"/>
</dbReference>
<accession>A0ABP6S248</accession>
<dbReference type="PANTHER" id="PTHR43802:SF1">
    <property type="entry name" value="IP11341P-RELATED"/>
    <property type="match status" value="1"/>
</dbReference>
<proteinExistence type="inferred from homology"/>
<comment type="caution">
    <text evidence="2">The sequence shown here is derived from an EMBL/GenBank/DDBJ whole genome shotgun (WGS) entry which is preliminary data.</text>
</comment>
<dbReference type="InterPro" id="IPR014748">
    <property type="entry name" value="Enoyl-CoA_hydra_C"/>
</dbReference>
<evidence type="ECO:0000313" key="2">
    <source>
        <dbReference type="EMBL" id="GAA3365925.1"/>
    </source>
</evidence>
<gene>
    <name evidence="2" type="ORF">GCM10020366_67750</name>
</gene>
<evidence type="ECO:0000313" key="3">
    <source>
        <dbReference type="Proteomes" id="UP001500483"/>
    </source>
</evidence>
<dbReference type="Gene3D" id="1.10.12.10">
    <property type="entry name" value="Lyase 2-enoyl-coa Hydratase, Chain A, domain 2"/>
    <property type="match status" value="1"/>
</dbReference>
<protein>
    <submittedName>
        <fullName evidence="2">Enoyl-CoA hydratase-related protein</fullName>
    </submittedName>
</protein>
<sequence length="282" mass="29321">MDALVRAGAARTSQATKGREVSDVLLTRDTGGVRLITLNRPESFNALNVELKLALVGALREAAADDAVRAVVLTGSGRSFCAGQDLKEHIAQLQADDPSPLKTVEEHYNPLIRAVATMPKPIISAVNGSAAGAGASLAFASDLRIAAADAKFLMAFANVGLSTDSGASWTLPRLIGYGRAMELLLLAEPVAADEALRIGMVNRVVDAGQATEAAMELAARMATGPTSAYARIKETMRAAAAEGLDEALDVEAGAQNEAGSTADHREAVAAFVEKRTPNFTGH</sequence>
<dbReference type="InterPro" id="IPR001753">
    <property type="entry name" value="Enoyl-CoA_hydra/iso"/>
</dbReference>